<dbReference type="InterPro" id="IPR000994">
    <property type="entry name" value="Pept_M24"/>
</dbReference>
<dbReference type="InterPro" id="IPR050247">
    <property type="entry name" value="Met_Aminopeptidase_Type2"/>
</dbReference>
<dbReference type="OrthoDB" id="372008at2157"/>
<comment type="caution">
    <text evidence="11">The sequence shown here is derived from an EMBL/GenBank/DDBJ whole genome shotgun (WGS) entry which is preliminary data.</text>
</comment>
<feature type="binding site" evidence="8">
    <location>
        <position position="60"/>
    </location>
    <ligand>
        <name>substrate</name>
    </ligand>
</feature>
<organism evidence="11 12">
    <name type="scientific">Methanobrevibacter filiformis</name>
    <dbReference type="NCBI Taxonomy" id="55758"/>
    <lineage>
        <taxon>Archaea</taxon>
        <taxon>Methanobacteriati</taxon>
        <taxon>Methanobacteriota</taxon>
        <taxon>Methanomada group</taxon>
        <taxon>Methanobacteria</taxon>
        <taxon>Methanobacteriales</taxon>
        <taxon>Methanobacteriaceae</taxon>
        <taxon>Methanobrevibacter</taxon>
    </lineage>
</organism>
<keyword evidence="4 8" id="KW-0031">Aminopeptidase</keyword>
<evidence type="ECO:0000256" key="8">
    <source>
        <dbReference type="HAMAP-Rule" id="MF_01975"/>
    </source>
</evidence>
<dbReference type="EC" id="3.4.11.18" evidence="8 9"/>
<evidence type="ECO:0000256" key="2">
    <source>
        <dbReference type="ARBA" id="ARBA00001936"/>
    </source>
</evidence>
<dbReference type="InterPro" id="IPR036388">
    <property type="entry name" value="WH-like_DNA-bd_sf"/>
</dbReference>
<dbReference type="InterPro" id="IPR002468">
    <property type="entry name" value="Pept_M24A_MAP2"/>
</dbReference>
<keyword evidence="12" id="KW-1185">Reference proteome</keyword>
<dbReference type="Proteomes" id="UP000077066">
    <property type="component" value="Unassembled WGS sequence"/>
</dbReference>
<feature type="binding site" evidence="8">
    <location>
        <position position="172"/>
    </location>
    <ligand>
        <name>substrate</name>
    </ligand>
</feature>
<comment type="subunit">
    <text evidence="8">Monomer.</text>
</comment>
<keyword evidence="5 8" id="KW-0645">Protease</keyword>
<feature type="binding site" evidence="8">
    <location>
        <position position="164"/>
    </location>
    <ligand>
        <name>a divalent metal cation</name>
        <dbReference type="ChEBI" id="CHEBI:60240"/>
        <label>2</label>
        <note>catalytic</note>
    </ligand>
</feature>
<dbReference type="GO" id="GO:0006508">
    <property type="term" value="P:proteolysis"/>
    <property type="evidence" value="ECO:0007669"/>
    <property type="project" value="UniProtKB-KW"/>
</dbReference>
<feature type="binding site" evidence="8">
    <location>
        <position position="197"/>
    </location>
    <ligand>
        <name>a divalent metal cation</name>
        <dbReference type="ChEBI" id="CHEBI:60240"/>
        <label>2</label>
        <note>catalytic</note>
    </ligand>
</feature>
<accession>A0A166CFV2</accession>
<feature type="binding site" evidence="8">
    <location>
        <position position="290"/>
    </location>
    <ligand>
        <name>a divalent metal cation</name>
        <dbReference type="ChEBI" id="CHEBI:60240"/>
        <label>1</label>
    </ligand>
</feature>
<evidence type="ECO:0000313" key="11">
    <source>
        <dbReference type="EMBL" id="KZX14461.1"/>
    </source>
</evidence>
<comment type="cofactor">
    <cofactor evidence="8">
        <name>Co(2+)</name>
        <dbReference type="ChEBI" id="CHEBI:48828"/>
    </cofactor>
    <cofactor evidence="8">
        <name>Zn(2+)</name>
        <dbReference type="ChEBI" id="CHEBI:29105"/>
    </cofactor>
    <cofactor evidence="8">
        <name>Mn(2+)</name>
        <dbReference type="ChEBI" id="CHEBI:29035"/>
    </cofactor>
    <cofactor evidence="8">
        <name>Fe(2+)</name>
        <dbReference type="ChEBI" id="CHEBI:29033"/>
    </cofactor>
    <text evidence="8">Binds 2 divalent metal cations per subunit. Has a high-affinity and a low affinity metal-binding site. The true nature of the physiological cofactor is under debate. The enzyme is active with cobalt, zinc, manganese or divalent iron ions. Most likely, methionine aminopeptidases function as mononuclear Fe(2+)-metalloproteases under physiological conditions, and the catalytically relevant metal-binding site has been assigned to the histidine-containing high-affinity site.</text>
</comment>
<dbReference type="InterPro" id="IPR001714">
    <property type="entry name" value="Pept_M24_MAP"/>
</dbReference>
<dbReference type="PANTHER" id="PTHR45777">
    <property type="entry name" value="METHIONINE AMINOPEPTIDASE 2"/>
    <property type="match status" value="1"/>
</dbReference>
<sequence length="305" mass="33703">MDEYYKSGKIVSKVRDKATKIIKDGLAIVELIEYVENEIKKEGAGIAFPVNVSINEITAHYTSPLNDTNTIKTGDLVKLDLGAEIDGYIADSAITIMAPGDNLEEKFSEDTIEKNNNLIEASATGLEAAISTVKADVEVGQIGKAVEEAINSFGFKPIINLAGHSLEQWNLHSGLSIPNIDDHSTKKIKEGDVLAIEPFATDGVGWVDDTKSINIYKLIADKPFRMQHTQKVLNEIKSEYSSLPFASRWLTEKFNVNRLNSSLRQLSNSMAVYPYPALKEKTNAWVSQKEHTVIVEKDSCIITTK</sequence>
<dbReference type="EMBL" id="LWMT01000149">
    <property type="protein sequence ID" value="KZX14461.1"/>
    <property type="molecule type" value="Genomic_DNA"/>
</dbReference>
<dbReference type="AlphaFoldDB" id="A0A166CFV2"/>
<protein>
    <recommendedName>
        <fullName evidence="8 9">Methionine aminopeptidase</fullName>
        <shortName evidence="8">MAP</shortName>
        <shortName evidence="8">MetAP</shortName>
        <ecNumber evidence="8 9">3.4.11.18</ecNumber>
    </recommendedName>
    <alternativeName>
        <fullName evidence="8">Peptidase M</fullName>
    </alternativeName>
</protein>
<dbReference type="SUPFAM" id="SSF55920">
    <property type="entry name" value="Creatinase/aminopeptidase"/>
    <property type="match status" value="1"/>
</dbReference>
<dbReference type="Gene3D" id="1.10.10.10">
    <property type="entry name" value="Winged helix-like DNA-binding domain superfamily/Winged helix DNA-binding domain"/>
    <property type="match status" value="1"/>
</dbReference>
<dbReference type="GO" id="GO:0070006">
    <property type="term" value="F:metalloaminopeptidase activity"/>
    <property type="evidence" value="ECO:0007669"/>
    <property type="project" value="UniProtKB-UniRule"/>
</dbReference>
<comment type="cofactor">
    <cofactor evidence="2">
        <name>Mn(2+)</name>
        <dbReference type="ChEBI" id="CHEBI:29035"/>
    </cofactor>
</comment>
<comment type="cofactor">
    <cofactor evidence="3">
        <name>Fe(2+)</name>
        <dbReference type="ChEBI" id="CHEBI:29033"/>
    </cofactor>
</comment>
<evidence type="ECO:0000256" key="1">
    <source>
        <dbReference type="ARBA" id="ARBA00000294"/>
    </source>
</evidence>
<name>A0A166CFV2_9EURY</name>
<dbReference type="PANTHER" id="PTHR45777:SF2">
    <property type="entry name" value="METHIONINE AMINOPEPTIDASE 2"/>
    <property type="match status" value="1"/>
</dbReference>
<dbReference type="RefSeq" id="WP_066971847.1">
    <property type="nucleotide sequence ID" value="NZ_LWMT01000149.1"/>
</dbReference>
<feature type="binding site" evidence="8">
    <location>
        <position position="91"/>
    </location>
    <ligand>
        <name>a divalent metal cation</name>
        <dbReference type="ChEBI" id="CHEBI:60240"/>
        <label>1</label>
    </ligand>
</feature>
<dbReference type="PRINTS" id="PR00599">
    <property type="entry name" value="MAPEPTIDASE"/>
</dbReference>
<dbReference type="GO" id="GO:0005737">
    <property type="term" value="C:cytoplasm"/>
    <property type="evidence" value="ECO:0007669"/>
    <property type="project" value="TreeGrafter"/>
</dbReference>
<dbReference type="CDD" id="cd01088">
    <property type="entry name" value="MetAP2"/>
    <property type="match status" value="1"/>
</dbReference>
<comment type="catalytic activity">
    <reaction evidence="1 8 9">
        <text>Release of N-terminal amino acids, preferentially methionine, from peptides and arylamides.</text>
        <dbReference type="EC" id="3.4.11.18"/>
    </reaction>
</comment>
<comment type="similarity">
    <text evidence="8">Belongs to the peptidase M24A family. Methionine aminopeptidase archaeal type 2 subfamily.</text>
</comment>
<proteinExistence type="inferred from homology"/>
<dbReference type="PATRIC" id="fig|55758.3.peg.966"/>
<feature type="binding site" evidence="8">
    <location>
        <position position="80"/>
    </location>
    <ligand>
        <name>a divalent metal cation</name>
        <dbReference type="ChEBI" id="CHEBI:60240"/>
        <label>1</label>
    </ligand>
</feature>
<dbReference type="InterPro" id="IPR028595">
    <property type="entry name" value="MetAP_archaeal"/>
</dbReference>
<dbReference type="Gene3D" id="3.90.230.10">
    <property type="entry name" value="Creatinase/methionine aminopeptidase superfamily"/>
    <property type="match status" value="1"/>
</dbReference>
<evidence type="ECO:0000256" key="5">
    <source>
        <dbReference type="ARBA" id="ARBA00022670"/>
    </source>
</evidence>
<dbReference type="HAMAP" id="MF_01975">
    <property type="entry name" value="MetAP_2_arc"/>
    <property type="match status" value="1"/>
</dbReference>
<evidence type="ECO:0000256" key="6">
    <source>
        <dbReference type="ARBA" id="ARBA00022723"/>
    </source>
</evidence>
<reference evidence="11 12" key="1">
    <citation type="submission" date="2016-04" db="EMBL/GenBank/DDBJ databases">
        <title>Genome sequence of Methanobrevibacter filiformis DSM 11501.</title>
        <authorList>
            <person name="Poehlein A."/>
            <person name="Seedorf H."/>
            <person name="Daniel R."/>
        </authorList>
    </citation>
    <scope>NUCLEOTIDE SEQUENCE [LARGE SCALE GENOMIC DNA]</scope>
    <source>
        <strain evidence="11 12">DSM 11501</strain>
    </source>
</reference>
<evidence type="ECO:0000256" key="7">
    <source>
        <dbReference type="ARBA" id="ARBA00022801"/>
    </source>
</evidence>
<dbReference type="NCBIfam" id="TIGR00501">
    <property type="entry name" value="met_pdase_II"/>
    <property type="match status" value="1"/>
</dbReference>
<dbReference type="GO" id="GO:0046872">
    <property type="term" value="F:metal ion binding"/>
    <property type="evidence" value="ECO:0007669"/>
    <property type="project" value="UniProtKB-UniRule"/>
</dbReference>
<dbReference type="SUPFAM" id="SSF46785">
    <property type="entry name" value="Winged helix' DNA-binding domain"/>
    <property type="match status" value="1"/>
</dbReference>
<dbReference type="InterPro" id="IPR036390">
    <property type="entry name" value="WH_DNA-bd_sf"/>
</dbReference>
<dbReference type="InterPro" id="IPR036005">
    <property type="entry name" value="Creatinase/aminopeptidase-like"/>
</dbReference>
<feature type="domain" description="Peptidase M24" evidence="10">
    <location>
        <begin position="6"/>
        <end position="215"/>
    </location>
</feature>
<dbReference type="STRING" id="55758.MBFIL_08580"/>
<keyword evidence="7 8" id="KW-0378">Hydrolase</keyword>
<feature type="binding site" evidence="8">
    <location>
        <position position="290"/>
    </location>
    <ligand>
        <name>a divalent metal cation</name>
        <dbReference type="ChEBI" id="CHEBI:60240"/>
        <label>2</label>
        <note>catalytic</note>
    </ligand>
</feature>
<evidence type="ECO:0000259" key="10">
    <source>
        <dbReference type="Pfam" id="PF00557"/>
    </source>
</evidence>
<gene>
    <name evidence="8 11" type="primary">map</name>
    <name evidence="11" type="ORF">MBFIL_08580</name>
</gene>
<evidence type="ECO:0000256" key="4">
    <source>
        <dbReference type="ARBA" id="ARBA00022438"/>
    </source>
</evidence>
<dbReference type="Pfam" id="PF00557">
    <property type="entry name" value="Peptidase_M24"/>
    <property type="match status" value="1"/>
</dbReference>
<keyword evidence="6 8" id="KW-0479">Metal-binding</keyword>
<evidence type="ECO:0000313" key="12">
    <source>
        <dbReference type="Proteomes" id="UP000077066"/>
    </source>
</evidence>
<evidence type="ECO:0000256" key="9">
    <source>
        <dbReference type="RuleBase" id="RU003653"/>
    </source>
</evidence>
<comment type="function">
    <text evidence="8 9">Removes the N-terminal methionine from nascent proteins. The N-terminal methionine is often cleaved when the second residue in the primary sequence is small and uncharged (Met-Ala-, Cys, Gly, Pro, Ser, Thr, or Val).</text>
</comment>
<feature type="binding site" evidence="8">
    <location>
        <position position="91"/>
    </location>
    <ligand>
        <name>a divalent metal cation</name>
        <dbReference type="ChEBI" id="CHEBI:60240"/>
        <label>2</label>
        <note>catalytic</note>
    </ligand>
</feature>
<dbReference type="GO" id="GO:0004239">
    <property type="term" value="F:initiator methionyl aminopeptidase activity"/>
    <property type="evidence" value="ECO:0007669"/>
    <property type="project" value="UniProtKB-UniRule"/>
</dbReference>
<evidence type="ECO:0000256" key="3">
    <source>
        <dbReference type="ARBA" id="ARBA00001954"/>
    </source>
</evidence>